<accession>A0A7J7ETC3</accession>
<comment type="caution">
    <text evidence="1">The sequence shown here is derived from an EMBL/GenBank/DDBJ whole genome shotgun (WGS) entry which is preliminary data.</text>
</comment>
<gene>
    <name evidence="1" type="ORF">HPG69_005939</name>
</gene>
<name>A0A7J7ETC3_DICBM</name>
<proteinExistence type="predicted"/>
<reference evidence="1 2" key="1">
    <citation type="journal article" date="2020" name="Mol. Biol. Evol.">
        <title>Interspecific Gene Flow and the Evolution of Specialization in Black and White Rhinoceros.</title>
        <authorList>
            <person name="Moodley Y."/>
            <person name="Westbury M.V."/>
            <person name="Russo I.M."/>
            <person name="Gopalakrishnan S."/>
            <person name="Rakotoarivelo A."/>
            <person name="Olsen R.A."/>
            <person name="Prost S."/>
            <person name="Tunstall T."/>
            <person name="Ryder O.A."/>
            <person name="Dalen L."/>
            <person name="Bruford M.W."/>
        </authorList>
    </citation>
    <scope>NUCLEOTIDE SEQUENCE [LARGE SCALE GENOMIC DNA]</scope>
    <source>
        <strain evidence="1">SBR-YM</strain>
        <tissue evidence="1">Skin</tissue>
    </source>
</reference>
<dbReference type="Proteomes" id="UP000551758">
    <property type="component" value="Unassembled WGS sequence"/>
</dbReference>
<dbReference type="AlphaFoldDB" id="A0A7J7ETC3"/>
<evidence type="ECO:0000313" key="2">
    <source>
        <dbReference type="Proteomes" id="UP000551758"/>
    </source>
</evidence>
<protein>
    <submittedName>
        <fullName evidence="1">Uncharacterized protein</fullName>
    </submittedName>
</protein>
<organism evidence="1 2">
    <name type="scientific">Diceros bicornis minor</name>
    <name type="common">South-central black rhinoceros</name>
    <dbReference type="NCBI Taxonomy" id="77932"/>
    <lineage>
        <taxon>Eukaryota</taxon>
        <taxon>Metazoa</taxon>
        <taxon>Chordata</taxon>
        <taxon>Craniata</taxon>
        <taxon>Vertebrata</taxon>
        <taxon>Euteleostomi</taxon>
        <taxon>Mammalia</taxon>
        <taxon>Eutheria</taxon>
        <taxon>Laurasiatheria</taxon>
        <taxon>Perissodactyla</taxon>
        <taxon>Rhinocerotidae</taxon>
        <taxon>Diceros</taxon>
    </lineage>
</organism>
<evidence type="ECO:0000313" key="1">
    <source>
        <dbReference type="EMBL" id="KAF5918898.1"/>
    </source>
</evidence>
<keyword evidence="2" id="KW-1185">Reference proteome</keyword>
<sequence length="159" mass="18527">MHALQINTGLWKYQPTQASGYHFCVELSASVRSWPETPALKICQENIILRILTKPKEKELVKKQWKQYHSGEEREKLQQLLQRVEPQEMAQLTQRRQQELRLALRWGGGLRPSRATGLLVALAENVKELTRSKKLESFLSQKMCRNAGKDRRHLPLSKE</sequence>
<dbReference type="EMBL" id="JACDTQ010002427">
    <property type="protein sequence ID" value="KAF5918898.1"/>
    <property type="molecule type" value="Genomic_DNA"/>
</dbReference>